<dbReference type="Proteomes" id="UP000004506">
    <property type="component" value="Unassembled WGS sequence"/>
</dbReference>
<evidence type="ECO:0008006" key="3">
    <source>
        <dbReference type="Google" id="ProtNLM"/>
    </source>
</evidence>
<proteinExistence type="predicted"/>
<gene>
    <name evidence="1" type="ORF">PROSTU_04441</name>
</gene>
<evidence type="ECO:0000313" key="1">
    <source>
        <dbReference type="EMBL" id="EDU57664.1"/>
    </source>
</evidence>
<reference evidence="2" key="2">
    <citation type="submission" date="2008-04" db="EMBL/GenBank/DDBJ databases">
        <title>Draft genome sequence of Providencia stuartii(ATCC 25827).</title>
        <authorList>
            <person name="Sudarsanam P."/>
            <person name="Ley R."/>
            <person name="Guruge J."/>
            <person name="Turnbaugh P.J."/>
            <person name="Mahowald M."/>
            <person name="Liep D."/>
            <person name="Gordon J."/>
        </authorList>
    </citation>
    <scope>NUCLEOTIDE SEQUENCE [LARGE SCALE GENOMIC DNA]</scope>
    <source>
        <strain evidence="2">ATCC 25827</strain>
    </source>
</reference>
<organism evidence="1 2">
    <name type="scientific">Providencia stuartii ATCC 25827</name>
    <dbReference type="NCBI Taxonomy" id="471874"/>
    <lineage>
        <taxon>Bacteria</taxon>
        <taxon>Pseudomonadati</taxon>
        <taxon>Pseudomonadota</taxon>
        <taxon>Gammaproteobacteria</taxon>
        <taxon>Enterobacterales</taxon>
        <taxon>Morganellaceae</taxon>
        <taxon>Providencia</taxon>
    </lineage>
</organism>
<accession>A0AA86YSI4</accession>
<protein>
    <recommendedName>
        <fullName evidence="3">Plasmid replication protein RepL domain-containing protein</fullName>
    </recommendedName>
</protein>
<dbReference type="EMBL" id="ABJD02000117">
    <property type="protein sequence ID" value="EDU57664.1"/>
    <property type="molecule type" value="Genomic_DNA"/>
</dbReference>
<sequence length="149" mass="17224">MGYHKMKKWSRVFYAREFCKRLSKVSPTATELYGLITDSCDWKYGRYVATRAEVAEILNVSERSIQRANKELEAVGLIKFKRGIYAINPEFNWGGRSWNISKSCYYTMDRKGAQVIDFNDAAEAIKSKKLEGIARKTLRELDGHNAKRN</sequence>
<reference evidence="2" key="1">
    <citation type="submission" date="2008-04" db="EMBL/GenBank/DDBJ databases">
        <title>Draft genome sequence of Providencia stuartii (ATCC 25827).</title>
        <authorList>
            <person name="Sudarsanam P."/>
            <person name="Ley R."/>
            <person name="Guruge J."/>
            <person name="Turnbaugh P.J."/>
            <person name="Mahowald M."/>
            <person name="Liep D."/>
            <person name="Gordon J."/>
        </authorList>
    </citation>
    <scope>NUCLEOTIDE SEQUENCE [LARGE SCALE GENOMIC DNA]</scope>
    <source>
        <strain evidence="2">ATCC 25827</strain>
    </source>
</reference>
<name>A0AA86YSI4_PROST</name>
<reference evidence="1 2" key="3">
    <citation type="submission" date="2008-05" db="EMBL/GenBank/DDBJ databases">
        <authorList>
            <person name="Fulton L."/>
            <person name="Clifton S."/>
            <person name="Fulton B."/>
            <person name="Xu J."/>
            <person name="Minx P."/>
            <person name="Pepin K.H."/>
            <person name="Johnson M."/>
            <person name="Thiruvilangam P."/>
            <person name="Bhonagiri V."/>
            <person name="Nash W.E."/>
            <person name="Mardis E.R."/>
            <person name="Wilson R.K."/>
        </authorList>
    </citation>
    <scope>NUCLEOTIDE SEQUENCE [LARGE SCALE GENOMIC DNA]</scope>
    <source>
        <strain evidence="1 2">ATCC 25827</strain>
    </source>
</reference>
<evidence type="ECO:0000313" key="2">
    <source>
        <dbReference type="Proteomes" id="UP000004506"/>
    </source>
</evidence>
<comment type="caution">
    <text evidence="1">The sequence shown here is derived from an EMBL/GenBank/DDBJ whole genome shotgun (WGS) entry which is preliminary data.</text>
</comment>
<dbReference type="AlphaFoldDB" id="A0AA86YSI4"/>